<dbReference type="InterPro" id="IPR012347">
    <property type="entry name" value="Ferritin-like"/>
</dbReference>
<proteinExistence type="predicted"/>
<sequence>MVSYGDLTRGAELMGKTQIVGLLTKNREQEVRTARRMERASVSLLRKAMQTEKK</sequence>
<comment type="caution">
    <text evidence="1">The sequence shown here is derived from an EMBL/GenBank/DDBJ whole genome shotgun (WGS) entry which is preliminary data.</text>
</comment>
<dbReference type="EMBL" id="JAEKNR010000028">
    <property type="protein sequence ID" value="MBJ7596906.1"/>
    <property type="molecule type" value="Genomic_DNA"/>
</dbReference>
<reference evidence="1" key="1">
    <citation type="submission" date="2020-10" db="EMBL/GenBank/DDBJ databases">
        <title>Ca. Dormibacterota MAGs.</title>
        <authorList>
            <person name="Montgomery K."/>
        </authorList>
    </citation>
    <scope>NUCLEOTIDE SEQUENCE [LARGE SCALE GENOMIC DNA]</scope>
    <source>
        <strain evidence="1">SC8812_S17_10</strain>
    </source>
</reference>
<evidence type="ECO:0000313" key="2">
    <source>
        <dbReference type="Proteomes" id="UP000612893"/>
    </source>
</evidence>
<name>A0A934JW58_9BACT</name>
<keyword evidence="2" id="KW-1185">Reference proteome</keyword>
<gene>
    <name evidence="1" type="ORF">JF922_02305</name>
</gene>
<dbReference type="RefSeq" id="WP_338198736.1">
    <property type="nucleotide sequence ID" value="NZ_JAEKNR010000028.1"/>
</dbReference>
<accession>A0A934JW58</accession>
<dbReference type="AlphaFoldDB" id="A0A934JW58"/>
<dbReference type="Proteomes" id="UP000612893">
    <property type="component" value="Unassembled WGS sequence"/>
</dbReference>
<dbReference type="Gene3D" id="1.20.1260.10">
    <property type="match status" value="1"/>
</dbReference>
<protein>
    <submittedName>
        <fullName evidence="1">Uncharacterized protein</fullName>
    </submittedName>
</protein>
<evidence type="ECO:0000313" key="1">
    <source>
        <dbReference type="EMBL" id="MBJ7596906.1"/>
    </source>
</evidence>
<organism evidence="1 2">
    <name type="scientific">Candidatus Nephthysia bennettiae</name>
    <dbReference type="NCBI Taxonomy" id="3127016"/>
    <lineage>
        <taxon>Bacteria</taxon>
        <taxon>Bacillati</taxon>
        <taxon>Candidatus Dormiibacterota</taxon>
        <taxon>Candidatus Dormibacteria</taxon>
        <taxon>Candidatus Dormibacterales</taxon>
        <taxon>Candidatus Dormibacteraceae</taxon>
        <taxon>Candidatus Nephthysia</taxon>
    </lineage>
</organism>